<evidence type="ECO:0000313" key="3">
    <source>
        <dbReference type="Proteomes" id="UP000815677"/>
    </source>
</evidence>
<gene>
    <name evidence="2" type="ORF">MCHLO_05354</name>
</gene>
<feature type="region of interest" description="Disordered" evidence="1">
    <location>
        <begin position="119"/>
        <end position="164"/>
    </location>
</feature>
<organism evidence="2 3">
    <name type="scientific">Mycena chlorophos</name>
    <name type="common">Agaric fungus</name>
    <name type="synonym">Agaricus chlorophos</name>
    <dbReference type="NCBI Taxonomy" id="658473"/>
    <lineage>
        <taxon>Eukaryota</taxon>
        <taxon>Fungi</taxon>
        <taxon>Dikarya</taxon>
        <taxon>Basidiomycota</taxon>
        <taxon>Agaricomycotina</taxon>
        <taxon>Agaricomycetes</taxon>
        <taxon>Agaricomycetidae</taxon>
        <taxon>Agaricales</taxon>
        <taxon>Marasmiineae</taxon>
        <taxon>Mycenaceae</taxon>
        <taxon>Mycena</taxon>
    </lineage>
</organism>
<feature type="compositionally biased region" description="Basic and acidic residues" evidence="1">
    <location>
        <begin position="138"/>
        <end position="153"/>
    </location>
</feature>
<feature type="compositionally biased region" description="Polar residues" evidence="1">
    <location>
        <begin position="123"/>
        <end position="137"/>
    </location>
</feature>
<dbReference type="Proteomes" id="UP000815677">
    <property type="component" value="Unassembled WGS sequence"/>
</dbReference>
<reference evidence="2" key="1">
    <citation type="submission" date="2014-09" db="EMBL/GenBank/DDBJ databases">
        <title>Genome sequence of the luminous mushroom Mycena chlorophos for searching fungal bioluminescence genes.</title>
        <authorList>
            <person name="Tanaka Y."/>
            <person name="Kasuga D."/>
            <person name="Oba Y."/>
            <person name="Hase S."/>
            <person name="Sato K."/>
            <person name="Oba Y."/>
            <person name="Sakakibara Y."/>
        </authorList>
    </citation>
    <scope>NUCLEOTIDE SEQUENCE</scope>
</reference>
<proteinExistence type="predicted"/>
<evidence type="ECO:0000256" key="1">
    <source>
        <dbReference type="SAM" id="MobiDB-lite"/>
    </source>
</evidence>
<dbReference type="EMBL" id="DF844078">
    <property type="protein sequence ID" value="GAT47913.1"/>
    <property type="molecule type" value="Genomic_DNA"/>
</dbReference>
<protein>
    <submittedName>
        <fullName evidence="2">Uncharacterized protein</fullName>
    </submittedName>
</protein>
<name>A0ABQ0LA08_MYCCL</name>
<sequence length="238" mass="25816">MVTPATLFLSSFTRSSWTRILAARDSIRGRPCSERSAKPRAPAMIYDKLDSEAAEAPLTQIGIDTRAGVGTTAAGGSPSQATLVNESSGWVAARGLQYLDLALGPYTLPLPLSLASADVSDCGTRSSSSEAATTGSHRQPESSTKRGSSEQERPQGPLPDAEKRIPLAWKTVDRVLDLNLWRLRNARQKKGKRTRIDSDADDDLEDEFELEKKSVRDGLVEPIGVFSETRRLGESYAP</sequence>
<evidence type="ECO:0000313" key="2">
    <source>
        <dbReference type="EMBL" id="GAT47913.1"/>
    </source>
</evidence>
<keyword evidence="3" id="KW-1185">Reference proteome</keyword>
<accession>A0ABQ0LA08</accession>